<comment type="caution">
    <text evidence="2">The sequence shown here is derived from an EMBL/GenBank/DDBJ whole genome shotgun (WGS) entry which is preliminary data.</text>
</comment>
<feature type="region of interest" description="Disordered" evidence="1">
    <location>
        <begin position="1"/>
        <end position="22"/>
    </location>
</feature>
<protein>
    <recommendedName>
        <fullName evidence="4">Centromere-binding protein ParB C-terminal domain-containing protein</fullName>
    </recommendedName>
</protein>
<dbReference type="RefSeq" id="WP_344429035.1">
    <property type="nucleotide sequence ID" value="NZ_BAAANN010000038.1"/>
</dbReference>
<dbReference type="EMBL" id="BAAANN010000038">
    <property type="protein sequence ID" value="GAA1983283.1"/>
    <property type="molecule type" value="Genomic_DNA"/>
</dbReference>
<proteinExistence type="predicted"/>
<evidence type="ECO:0000313" key="2">
    <source>
        <dbReference type="EMBL" id="GAA1983283.1"/>
    </source>
</evidence>
<accession>A0ABN2SAF2</accession>
<keyword evidence="3" id="KW-1185">Reference proteome</keyword>
<evidence type="ECO:0000256" key="1">
    <source>
        <dbReference type="SAM" id="MobiDB-lite"/>
    </source>
</evidence>
<reference evidence="2 3" key="1">
    <citation type="journal article" date="2019" name="Int. J. Syst. Evol. Microbiol.">
        <title>The Global Catalogue of Microorganisms (GCM) 10K type strain sequencing project: providing services to taxonomists for standard genome sequencing and annotation.</title>
        <authorList>
            <consortium name="The Broad Institute Genomics Platform"/>
            <consortium name="The Broad Institute Genome Sequencing Center for Infectious Disease"/>
            <person name="Wu L."/>
            <person name="Ma J."/>
        </authorList>
    </citation>
    <scope>NUCLEOTIDE SEQUENCE [LARGE SCALE GENOMIC DNA]</scope>
    <source>
        <strain evidence="2 3">JCM 14545</strain>
    </source>
</reference>
<gene>
    <name evidence="2" type="ORF">GCM10009754_70510</name>
</gene>
<organism evidence="2 3">
    <name type="scientific">Amycolatopsis minnesotensis</name>
    <dbReference type="NCBI Taxonomy" id="337894"/>
    <lineage>
        <taxon>Bacteria</taxon>
        <taxon>Bacillati</taxon>
        <taxon>Actinomycetota</taxon>
        <taxon>Actinomycetes</taxon>
        <taxon>Pseudonocardiales</taxon>
        <taxon>Pseudonocardiaceae</taxon>
        <taxon>Amycolatopsis</taxon>
    </lineage>
</organism>
<evidence type="ECO:0008006" key="4">
    <source>
        <dbReference type="Google" id="ProtNLM"/>
    </source>
</evidence>
<name>A0ABN2SAF2_9PSEU</name>
<evidence type="ECO:0000313" key="3">
    <source>
        <dbReference type="Proteomes" id="UP001501116"/>
    </source>
</evidence>
<sequence>MAGHVRTMPGTGRQPGVTGRSRKVRVHLPPGEAEVAKRVKQRNGARTIAQHRIVSARTPQARLDAARDYVRSAAAKYRADDEIAVAVEALLAAGDRIFARGAPVDPGTRAARQVRAARNRERARTNQVLIREGRKSVRRQQMEARESA</sequence>
<dbReference type="Proteomes" id="UP001501116">
    <property type="component" value="Unassembled WGS sequence"/>
</dbReference>